<proteinExistence type="predicted"/>
<organism evidence="1 2">
    <name type="scientific">Kineococcus radiotolerans</name>
    <dbReference type="NCBI Taxonomy" id="131568"/>
    <lineage>
        <taxon>Bacteria</taxon>
        <taxon>Bacillati</taxon>
        <taxon>Actinomycetota</taxon>
        <taxon>Actinomycetes</taxon>
        <taxon>Kineosporiales</taxon>
        <taxon>Kineosporiaceae</taxon>
        <taxon>Kineococcus</taxon>
    </lineage>
</organism>
<dbReference type="AlphaFoldDB" id="A0A7W4TJN8"/>
<dbReference type="RefSeq" id="WP_183390520.1">
    <property type="nucleotide sequence ID" value="NZ_JACHVY010000001.1"/>
</dbReference>
<dbReference type="Gene3D" id="3.40.50.720">
    <property type="entry name" value="NAD(P)-binding Rossmann-like Domain"/>
    <property type="match status" value="1"/>
</dbReference>
<dbReference type="EMBL" id="JACHVY010000001">
    <property type="protein sequence ID" value="MBB2900141.1"/>
    <property type="molecule type" value="Genomic_DNA"/>
</dbReference>
<evidence type="ECO:0000313" key="1">
    <source>
        <dbReference type="EMBL" id="MBB2900141.1"/>
    </source>
</evidence>
<evidence type="ECO:0008006" key="3">
    <source>
        <dbReference type="Google" id="ProtNLM"/>
    </source>
</evidence>
<dbReference type="Proteomes" id="UP000533269">
    <property type="component" value="Unassembled WGS sequence"/>
</dbReference>
<accession>A0A7W4TJN8</accession>
<name>A0A7W4TJN8_KINRA</name>
<reference evidence="1 2" key="1">
    <citation type="submission" date="2020-08" db="EMBL/GenBank/DDBJ databases">
        <title>The Agave Microbiome: Exploring the role of microbial communities in plant adaptations to desert environments.</title>
        <authorList>
            <person name="Partida-Martinez L.P."/>
        </authorList>
    </citation>
    <scope>NUCLEOTIDE SEQUENCE [LARGE SCALE GENOMIC DNA]</scope>
    <source>
        <strain evidence="1 2">AS2.23</strain>
    </source>
</reference>
<evidence type="ECO:0000313" key="2">
    <source>
        <dbReference type="Proteomes" id="UP000533269"/>
    </source>
</evidence>
<comment type="caution">
    <text evidence="1">The sequence shown here is derived from an EMBL/GenBank/DDBJ whole genome shotgun (WGS) entry which is preliminary data.</text>
</comment>
<sequence length="275" mass="28141">MPSPATPVPRGALPSAVPVVARPDGRFQVGSAPRSAVVLRTPPVVAGPWGGPGRPAHPGAEEGRAWSVYDRSGPDPAERMALRAQAGVAVVGSPRTADVLLQLLADAGVGRLLCDRPQAVPAGTRTAGRPGDPGAADVVVLLDEHSARPVLADGLVADGVAHLSVVLRDTDALVGPMVLPGRSACLRCVDRWRTDADPVWPAVRDALSRTAPRPTDAATAATVAGVAALQVLSHLDGALPAALGCTLELLLPEGRVRRRGWGPHPGCGCVELPVP</sequence>
<reference evidence="1 2" key="2">
    <citation type="submission" date="2020-08" db="EMBL/GenBank/DDBJ databases">
        <authorList>
            <person name="Partida-Martinez L."/>
            <person name="Huntemann M."/>
            <person name="Clum A."/>
            <person name="Wang J."/>
            <person name="Palaniappan K."/>
            <person name="Ritter S."/>
            <person name="Chen I.-M."/>
            <person name="Stamatis D."/>
            <person name="Reddy T."/>
            <person name="O'Malley R."/>
            <person name="Daum C."/>
            <person name="Shapiro N."/>
            <person name="Ivanova N."/>
            <person name="Kyrpides N."/>
            <person name="Woyke T."/>
        </authorList>
    </citation>
    <scope>NUCLEOTIDE SEQUENCE [LARGE SCALE GENOMIC DNA]</scope>
    <source>
        <strain evidence="1 2">AS2.23</strain>
    </source>
</reference>
<protein>
    <recommendedName>
        <fullName evidence="3">UBA/THIF-type NAD/FAD binding protein</fullName>
    </recommendedName>
</protein>
<gene>
    <name evidence="1" type="ORF">FHR75_000929</name>
</gene>